<dbReference type="Proteomes" id="UP000789920">
    <property type="component" value="Unassembled WGS sequence"/>
</dbReference>
<dbReference type="EMBL" id="CAJVQC010145207">
    <property type="protein sequence ID" value="CAG8845086.1"/>
    <property type="molecule type" value="Genomic_DNA"/>
</dbReference>
<feature type="non-terminal residue" evidence="1">
    <location>
        <position position="1"/>
    </location>
</feature>
<evidence type="ECO:0000313" key="2">
    <source>
        <dbReference type="Proteomes" id="UP000789920"/>
    </source>
</evidence>
<accession>A0ACA9SNQ8</accession>
<sequence>LTDTIARWIKLCLNETSSELTAKDTRVIAAFLAQNNGVELASILGIYNWSSNTRQFYKVSCSEEVLDMHYNLEQMHLYKCLNIMKDIWKYM</sequence>
<gene>
    <name evidence="1" type="ORF">RPERSI_LOCUS33502</name>
</gene>
<comment type="caution">
    <text evidence="1">The sequence shown here is derived from an EMBL/GenBank/DDBJ whole genome shotgun (WGS) entry which is preliminary data.</text>
</comment>
<feature type="non-terminal residue" evidence="1">
    <location>
        <position position="91"/>
    </location>
</feature>
<reference evidence="1" key="1">
    <citation type="submission" date="2021-06" db="EMBL/GenBank/DDBJ databases">
        <authorList>
            <person name="Kallberg Y."/>
            <person name="Tangrot J."/>
            <person name="Rosling A."/>
        </authorList>
    </citation>
    <scope>NUCLEOTIDE SEQUENCE</scope>
    <source>
        <strain evidence="1">MA461A</strain>
    </source>
</reference>
<name>A0ACA9SNQ8_9GLOM</name>
<protein>
    <submittedName>
        <fullName evidence="1">2312_t:CDS:1</fullName>
    </submittedName>
</protein>
<keyword evidence="2" id="KW-1185">Reference proteome</keyword>
<organism evidence="1 2">
    <name type="scientific">Racocetra persica</name>
    <dbReference type="NCBI Taxonomy" id="160502"/>
    <lineage>
        <taxon>Eukaryota</taxon>
        <taxon>Fungi</taxon>
        <taxon>Fungi incertae sedis</taxon>
        <taxon>Mucoromycota</taxon>
        <taxon>Glomeromycotina</taxon>
        <taxon>Glomeromycetes</taxon>
        <taxon>Diversisporales</taxon>
        <taxon>Gigasporaceae</taxon>
        <taxon>Racocetra</taxon>
    </lineage>
</organism>
<evidence type="ECO:0000313" key="1">
    <source>
        <dbReference type="EMBL" id="CAG8845086.1"/>
    </source>
</evidence>
<proteinExistence type="predicted"/>